<organism evidence="1 2">
    <name type="scientific">Ketobacter alkanivorans</name>
    <dbReference type="NCBI Taxonomy" id="1917421"/>
    <lineage>
        <taxon>Bacteria</taxon>
        <taxon>Pseudomonadati</taxon>
        <taxon>Pseudomonadota</taxon>
        <taxon>Gammaproteobacteria</taxon>
        <taxon>Pseudomonadales</taxon>
        <taxon>Ketobacteraceae</taxon>
        <taxon>Ketobacter</taxon>
    </lineage>
</organism>
<gene>
    <name evidence="1" type="ORF">Kalk_01765</name>
</gene>
<accession>A0A2K9LGD9</accession>
<dbReference type="AlphaFoldDB" id="A0A2K9LGD9"/>
<dbReference type="EMBL" id="CP022684">
    <property type="protein sequence ID" value="AUM11231.1"/>
    <property type="molecule type" value="Genomic_DNA"/>
</dbReference>
<proteinExistence type="predicted"/>
<dbReference type="Proteomes" id="UP000235116">
    <property type="component" value="Chromosome"/>
</dbReference>
<evidence type="ECO:0008006" key="3">
    <source>
        <dbReference type="Google" id="ProtNLM"/>
    </source>
</evidence>
<evidence type="ECO:0000313" key="1">
    <source>
        <dbReference type="EMBL" id="AUM11231.1"/>
    </source>
</evidence>
<protein>
    <recommendedName>
        <fullName evidence="3">Bacterial virulence factor lipase N-terminal domain-containing protein</fullName>
    </recommendedName>
</protein>
<reference evidence="2" key="1">
    <citation type="submission" date="2017-08" db="EMBL/GenBank/DDBJ databases">
        <title>Direct submision.</title>
        <authorList>
            <person name="Kim S.-J."/>
            <person name="Rhee S.-K."/>
        </authorList>
    </citation>
    <scope>NUCLEOTIDE SEQUENCE [LARGE SCALE GENOMIC DNA]</scope>
    <source>
        <strain evidence="2">GI5</strain>
    </source>
</reference>
<sequence>MEWGGSEFLGFPWPNDLRRNPDGTVDIEGFPGTGNPLLKAILDKGVPYMHGFGTNSGVIFQFNGPLDTDSLPSALDSLEDDAVAMLVNLDQNSPLYLQRIPLRVHFDPLSTLYQPGHLLTLLPVPGYALEPDTLYGAILFSGILDDSSKPILPAPLISALTENERPASINADTWDVLQQQWGRVSGYVSGHTEWDVGQLAGFTVYRTMNPTEYTFPVAQAVAAIDDETIINSVEIVHEGLMCGYYNHIPMVAQVALPVWQQGTHPYSLGGGMVQIDESTGLAVQQGVESVDMSIDIGCTGGATPKIPMIFAEGTGGTHYSATNISGGFYEQDPFDHVALAVAPHYSGDRSSPVLSDFASFLGEFGVQVDSSDLQGITFYNLVNPAANIGNHIQSAADQLYLRRVATLLPQILERHGPITEPLNFDFSTFSVRDDIAVLAGHSQGASVIPMAMAMDNTFNIGFLSGAPSHAYFQAVHRGSIRQLLPLILAGLVDNEVDYHHPLMQILQMMHGPADSVNYVPFMKPDYLMQVAGFDDACVPREASAALGLAFARAGFMELAQRISWQYDYFDPDFVLGLTEDDHVMYPVMEGNLPGGGVGLFIQLPGGHSWYGAQKSGLDFLQRAIGAEPDRIIREPSNTDFSLDCDFRREQGSGGAYY</sequence>
<name>A0A2K9LGD9_9GAMM</name>
<keyword evidence="2" id="KW-1185">Reference proteome</keyword>
<dbReference type="KEGG" id="kak:Kalk_01765"/>
<evidence type="ECO:0000313" key="2">
    <source>
        <dbReference type="Proteomes" id="UP000235116"/>
    </source>
</evidence>